<sequence>QLNASNLDPLFEATDDFEEALTTSRKNASKRLNSLNDLSSIMFRRIVIIVLVVVALVGNDQASTLYEGITNGLFPKKLRTLQRQSSVALQPLVLAVTSVALQFFIDNVTRLILHIKFLNSLSVIYSLLILVMGSAVHSI</sequence>
<feature type="transmembrane region" description="Helical" evidence="1">
    <location>
        <begin position="87"/>
        <end position="105"/>
    </location>
</feature>
<name>A0A5J4TE48_9EUKA</name>
<evidence type="ECO:0000256" key="1">
    <source>
        <dbReference type="SAM" id="Phobius"/>
    </source>
</evidence>
<proteinExistence type="predicted"/>
<feature type="non-terminal residue" evidence="2">
    <location>
        <position position="1"/>
    </location>
</feature>
<keyword evidence="1" id="KW-0472">Membrane</keyword>
<keyword evidence="1" id="KW-0812">Transmembrane</keyword>
<feature type="transmembrane region" description="Helical" evidence="1">
    <location>
        <begin position="41"/>
        <end position="58"/>
    </location>
</feature>
<keyword evidence="1" id="KW-1133">Transmembrane helix</keyword>
<protein>
    <submittedName>
        <fullName evidence="2">Uncharacterized protein</fullName>
    </submittedName>
</protein>
<evidence type="ECO:0000313" key="2">
    <source>
        <dbReference type="EMBL" id="KAA6356447.1"/>
    </source>
</evidence>
<reference evidence="2 3" key="1">
    <citation type="submission" date="2019-03" db="EMBL/GenBank/DDBJ databases">
        <title>Single cell metagenomics reveals metabolic interactions within the superorganism composed of flagellate Streblomastix strix and complex community of Bacteroidetes bacteria on its surface.</title>
        <authorList>
            <person name="Treitli S.C."/>
            <person name="Kolisko M."/>
            <person name="Husnik F."/>
            <person name="Keeling P."/>
            <person name="Hampl V."/>
        </authorList>
    </citation>
    <scope>NUCLEOTIDE SEQUENCE [LARGE SCALE GENOMIC DNA]</scope>
    <source>
        <strain evidence="2">ST1C</strain>
    </source>
</reference>
<dbReference type="Proteomes" id="UP000324800">
    <property type="component" value="Unassembled WGS sequence"/>
</dbReference>
<gene>
    <name evidence="2" type="ORF">EZS28_048026</name>
</gene>
<feature type="transmembrane region" description="Helical" evidence="1">
    <location>
        <begin position="117"/>
        <end position="136"/>
    </location>
</feature>
<accession>A0A5J4TE48</accession>
<organism evidence="2 3">
    <name type="scientific">Streblomastix strix</name>
    <dbReference type="NCBI Taxonomy" id="222440"/>
    <lineage>
        <taxon>Eukaryota</taxon>
        <taxon>Metamonada</taxon>
        <taxon>Preaxostyla</taxon>
        <taxon>Oxymonadida</taxon>
        <taxon>Streblomastigidae</taxon>
        <taxon>Streblomastix</taxon>
    </lineage>
</organism>
<evidence type="ECO:0000313" key="3">
    <source>
        <dbReference type="Proteomes" id="UP000324800"/>
    </source>
</evidence>
<dbReference type="EMBL" id="SNRW01032956">
    <property type="protein sequence ID" value="KAA6356447.1"/>
    <property type="molecule type" value="Genomic_DNA"/>
</dbReference>
<comment type="caution">
    <text evidence="2">The sequence shown here is derived from an EMBL/GenBank/DDBJ whole genome shotgun (WGS) entry which is preliminary data.</text>
</comment>
<dbReference type="AlphaFoldDB" id="A0A5J4TE48"/>